<accession>I3VQA9</accession>
<name>I3VQA9_9BETA</name>
<dbReference type="RefSeq" id="YP_010797141.1">
    <property type="nucleotide sequence ID" value="NC_076129.1"/>
</dbReference>
<sequence length="144" mass="17106">MRNVKLAYGGYKKKSAYRYLKRIMPFDRCILTLVHVAVMIFGRCHVHANYPGVVTQNKTFDEINACHIWTGFVTQIHRRRSHWGKNHVITGQIKVSSEGRRGTCGCGCARCRRCKRYRRCGHIRRSRRRRRCRRYRCCRTCAKK</sequence>
<dbReference type="GeneID" id="80534844"/>
<dbReference type="EMBL" id="JQ805139">
    <property type="protein sequence ID" value="AFK83953.1"/>
    <property type="molecule type" value="Genomic_DNA"/>
</dbReference>
<reference evidence="1 2" key="1">
    <citation type="journal article" date="2012" name="J. Virol.">
        <title>A Novel Bat Herpesvirus Encodes Homologues of Major Histocompatibility Complex Classes I and II, C-Type Lectin, and a Unique Family of Immune-Related Genes.</title>
        <authorList>
            <person name="Zhang H."/>
            <person name="Todd S."/>
            <person name="Tachedjian M."/>
            <person name="Barr J.A."/>
            <person name="Luo M."/>
            <person name="Yu M."/>
            <person name="Marsh G.A."/>
            <person name="Crameri G."/>
            <person name="Wang L.F."/>
        </authorList>
    </citation>
    <scope>NUCLEOTIDE SEQUENCE [LARGE SCALE GENOMIC DNA]</scope>
    <source>
        <strain evidence="1">B7D8</strain>
    </source>
</reference>
<proteinExistence type="predicted"/>
<evidence type="ECO:0000313" key="1">
    <source>
        <dbReference type="EMBL" id="AFK83953.1"/>
    </source>
</evidence>
<organism evidence="1 2">
    <name type="scientific">miniopterid betaherpesvirus 1</name>
    <dbReference type="NCBI Taxonomy" id="3070189"/>
    <lineage>
        <taxon>Viruses</taxon>
        <taxon>Duplodnaviria</taxon>
        <taxon>Heunggongvirae</taxon>
        <taxon>Peploviricota</taxon>
        <taxon>Herviviricetes</taxon>
        <taxon>Herpesvirales</taxon>
        <taxon>Orthoherpesviridae</taxon>
        <taxon>Betaherpesvirinae</taxon>
        <taxon>Quwivirus</taxon>
        <taxon>Quwivirus miniopteridbeta1</taxon>
    </lineage>
</organism>
<dbReference type="KEGG" id="vg:80534844"/>
<keyword evidence="2" id="KW-1185">Reference proteome</keyword>
<protein>
    <submittedName>
        <fullName evidence="1">B119</fullName>
    </submittedName>
</protein>
<evidence type="ECO:0000313" key="2">
    <source>
        <dbReference type="Proteomes" id="UP000103899"/>
    </source>
</evidence>
<dbReference type="Proteomes" id="UP000103899">
    <property type="component" value="Segment"/>
</dbReference>